<feature type="signal peptide" evidence="1">
    <location>
        <begin position="1"/>
        <end position="27"/>
    </location>
</feature>
<evidence type="ECO:0000313" key="2">
    <source>
        <dbReference type="EMBL" id="UUY03394.1"/>
    </source>
</evidence>
<sequence length="216" mass="22020">MQRLIPSPSMAVALLALVLATTGTAVAAVNYAQNAGKVDGKDAVASSATRAQAAGNVVATASKGDAKGTIPGKFVNDVMRGGADSFARPAVVNDNANDVATAIGSIPGLGTLSASCFDQNKNAGVEDPATTLTFANVSAGVINLSREVPGQAPLIATLAPNTTSTFTIGGSNTFRLHLELNGINYVLEGVVRQDGRNTPDARCLVYGYALRISDTR</sequence>
<accession>A0ABY5PFG1</accession>
<dbReference type="EMBL" id="CP088295">
    <property type="protein sequence ID" value="UUY03394.1"/>
    <property type="molecule type" value="Genomic_DNA"/>
</dbReference>
<protein>
    <submittedName>
        <fullName evidence="2">Uncharacterized protein</fullName>
    </submittedName>
</protein>
<organism evidence="2 3">
    <name type="scientific">Svornostia abyssi</name>
    <dbReference type="NCBI Taxonomy" id="2898438"/>
    <lineage>
        <taxon>Bacteria</taxon>
        <taxon>Bacillati</taxon>
        <taxon>Actinomycetota</taxon>
        <taxon>Thermoleophilia</taxon>
        <taxon>Solirubrobacterales</taxon>
        <taxon>Baekduiaceae</taxon>
        <taxon>Svornostia</taxon>
    </lineage>
</organism>
<evidence type="ECO:0000313" key="3">
    <source>
        <dbReference type="Proteomes" id="UP001058860"/>
    </source>
</evidence>
<keyword evidence="1" id="KW-0732">Signal</keyword>
<evidence type="ECO:0000256" key="1">
    <source>
        <dbReference type="SAM" id="SignalP"/>
    </source>
</evidence>
<dbReference type="RefSeq" id="WP_353863902.1">
    <property type="nucleotide sequence ID" value="NZ_CP088295.1"/>
</dbReference>
<gene>
    <name evidence="2" type="ORF">LRS13_22430</name>
</gene>
<proteinExistence type="predicted"/>
<name>A0ABY5PFG1_9ACTN</name>
<dbReference type="Proteomes" id="UP001058860">
    <property type="component" value="Chromosome"/>
</dbReference>
<reference evidence="3" key="1">
    <citation type="submission" date="2021-11" db="EMBL/GenBank/DDBJ databases">
        <title>Cultivation dependent microbiological survey of springs from the worlds oldest radium mine currently devoted to the extraction of radon-saturated water.</title>
        <authorList>
            <person name="Kapinusova G."/>
            <person name="Smrhova T."/>
            <person name="Strejcek M."/>
            <person name="Suman J."/>
            <person name="Jani K."/>
            <person name="Pajer P."/>
            <person name="Uhlik O."/>
        </authorList>
    </citation>
    <scope>NUCLEOTIDE SEQUENCE [LARGE SCALE GENOMIC DNA]</scope>
    <source>
        <strain evidence="3">J379</strain>
    </source>
</reference>
<keyword evidence="3" id="KW-1185">Reference proteome</keyword>
<feature type="chain" id="PRO_5045346656" evidence="1">
    <location>
        <begin position="28"/>
        <end position="216"/>
    </location>
</feature>